<gene>
    <name evidence="1" type="ORF">SAMN04487944_1132</name>
</gene>
<keyword evidence="2" id="KW-1185">Reference proteome</keyword>
<dbReference type="EMBL" id="FOGL01000013">
    <property type="protein sequence ID" value="SER92670.1"/>
    <property type="molecule type" value="Genomic_DNA"/>
</dbReference>
<proteinExistence type="predicted"/>
<dbReference type="RefSeq" id="WP_089741644.1">
    <property type="nucleotide sequence ID" value="NZ_FOGL01000013.1"/>
</dbReference>
<name>A0A1H9T600_9BACI</name>
<dbReference type="OrthoDB" id="2991289at2"/>
<dbReference type="Proteomes" id="UP000199687">
    <property type="component" value="Unassembled WGS sequence"/>
</dbReference>
<evidence type="ECO:0000313" key="1">
    <source>
        <dbReference type="EMBL" id="SER92670.1"/>
    </source>
</evidence>
<protein>
    <recommendedName>
        <fullName evidence="3">RiboL-PSP-HEPN domain-containing protein</fullName>
    </recommendedName>
</protein>
<reference evidence="1 2" key="1">
    <citation type="submission" date="2016-10" db="EMBL/GenBank/DDBJ databases">
        <authorList>
            <person name="de Groot N.N."/>
        </authorList>
    </citation>
    <scope>NUCLEOTIDE SEQUENCE [LARGE SCALE GENOMIC DNA]</scope>
    <source>
        <strain evidence="1 2">CGMCC 1.7727</strain>
    </source>
</reference>
<accession>A0A1H9T600</accession>
<sequence length="152" mass="17754">MHKIALSMKEANKDSNVDYIQLKEKIEKRFPNLHPDSLEFLTTGEYLYQVHQDNIIDFAPIVVEFSKVVENELNHSLKNHNIINKKQSLTLGQIYHKFNNVSIKNWPNIHEFLELVIKLRNGSAHTGKSTKSKVNSLRNMLFNDNWLQLITN</sequence>
<dbReference type="AlphaFoldDB" id="A0A1H9T600"/>
<evidence type="ECO:0000313" key="2">
    <source>
        <dbReference type="Proteomes" id="UP000199687"/>
    </source>
</evidence>
<organism evidence="1 2">
    <name type="scientific">Gracilibacillus ureilyticus</name>
    <dbReference type="NCBI Taxonomy" id="531814"/>
    <lineage>
        <taxon>Bacteria</taxon>
        <taxon>Bacillati</taxon>
        <taxon>Bacillota</taxon>
        <taxon>Bacilli</taxon>
        <taxon>Bacillales</taxon>
        <taxon>Bacillaceae</taxon>
        <taxon>Gracilibacillus</taxon>
    </lineage>
</organism>
<evidence type="ECO:0008006" key="3">
    <source>
        <dbReference type="Google" id="ProtNLM"/>
    </source>
</evidence>